<keyword evidence="3" id="KW-1185">Reference proteome</keyword>
<organism evidence="2 3">
    <name type="scientific">Acrodontium crateriforme</name>
    <dbReference type="NCBI Taxonomy" id="150365"/>
    <lineage>
        <taxon>Eukaryota</taxon>
        <taxon>Fungi</taxon>
        <taxon>Dikarya</taxon>
        <taxon>Ascomycota</taxon>
        <taxon>Pezizomycotina</taxon>
        <taxon>Dothideomycetes</taxon>
        <taxon>Dothideomycetidae</taxon>
        <taxon>Mycosphaerellales</taxon>
        <taxon>Teratosphaeriaceae</taxon>
        <taxon>Acrodontium</taxon>
    </lineage>
</organism>
<sequence>MLSLGTLIAQIVLDRPHKIHWGPSDPVKGQVLVAFRPDPGDATSVNELFGPFILKLTFRGQTIQTFTSGNFKYREQRGLFTSLITIHDGSYRFSPRVKHKFPFTLNFPSATSQVEFDGSLHAYGQFKSEEGLPLPPTLDAWGRDLKAVAEYRLGVNGGMPGINVNFVGISSSAGPVINYDRSRIQISELPRKTHVWEEKIKIPVSKLLPATERPNFVRRRTNSLLSRDSEPAFSFDIAVTVPLDLQIGRPITYKVNLLPSTHALFGGEQPIEIKMTSPTTNIWATTQAHFKRTLIGSKSLSYHMDGFALEQSLKSHVTDLDNPFADTEYTKRVTTNALSVHPASFDTGVLCRTYTLRIEFKILVAGRKIKLEKSFGVKLHPPFTASPLAAALTPPGTSDSRVGITRRADSDTPRNYGTALPLYDENLPPGYDA</sequence>
<accession>A0AAQ3M7C2</accession>
<evidence type="ECO:0000313" key="2">
    <source>
        <dbReference type="EMBL" id="WPH02287.1"/>
    </source>
</evidence>
<evidence type="ECO:0000256" key="1">
    <source>
        <dbReference type="SAM" id="MobiDB-lite"/>
    </source>
</evidence>
<gene>
    <name evidence="2" type="ORF">R9X50_00514600</name>
</gene>
<name>A0AAQ3M7C2_9PEZI</name>
<dbReference type="EMBL" id="CP138587">
    <property type="protein sequence ID" value="WPH02287.1"/>
    <property type="molecule type" value="Genomic_DNA"/>
</dbReference>
<reference evidence="2 3" key="1">
    <citation type="submission" date="2023-11" db="EMBL/GenBank/DDBJ databases">
        <title>An acidophilic fungus is an integral part of prey digestion in a carnivorous sundew plant.</title>
        <authorList>
            <person name="Tsai I.J."/>
        </authorList>
    </citation>
    <scope>NUCLEOTIDE SEQUENCE [LARGE SCALE GENOMIC DNA]</scope>
    <source>
        <strain evidence="2">169a</strain>
    </source>
</reference>
<dbReference type="Proteomes" id="UP001303373">
    <property type="component" value="Chromosome 8"/>
</dbReference>
<dbReference type="AlphaFoldDB" id="A0AAQ3M7C2"/>
<evidence type="ECO:0000313" key="3">
    <source>
        <dbReference type="Proteomes" id="UP001303373"/>
    </source>
</evidence>
<proteinExistence type="predicted"/>
<protein>
    <submittedName>
        <fullName evidence="2">Uncharacterized protein</fullName>
    </submittedName>
</protein>
<feature type="region of interest" description="Disordered" evidence="1">
    <location>
        <begin position="390"/>
        <end position="433"/>
    </location>
</feature>